<evidence type="ECO:0000259" key="12">
    <source>
        <dbReference type="PROSITE" id="PS51003"/>
    </source>
</evidence>
<dbReference type="SUPFAM" id="SSF81648">
    <property type="entry name" value="a domain/subunit of cytochrome bc1 complex (Ubiquinol-cytochrome c reductase)"/>
    <property type="match status" value="1"/>
</dbReference>
<accession>A0A3R9QCE9</accession>
<evidence type="ECO:0000256" key="3">
    <source>
        <dbReference type="ARBA" id="ARBA00022617"/>
    </source>
</evidence>
<dbReference type="GO" id="GO:0009055">
    <property type="term" value="F:electron transfer activity"/>
    <property type="evidence" value="ECO:0007669"/>
    <property type="project" value="InterPro"/>
</dbReference>
<dbReference type="InterPro" id="IPR036150">
    <property type="entry name" value="Cyt_b/b6_C_sf"/>
</dbReference>
<evidence type="ECO:0000256" key="4">
    <source>
        <dbReference type="ARBA" id="ARBA00022692"/>
    </source>
</evidence>
<dbReference type="PANTHER" id="PTHR19271">
    <property type="entry name" value="CYTOCHROME B"/>
    <property type="match status" value="1"/>
</dbReference>
<dbReference type="SUPFAM" id="SSF81342">
    <property type="entry name" value="Transmembrane di-heme cytochromes"/>
    <property type="match status" value="1"/>
</dbReference>
<evidence type="ECO:0000256" key="5">
    <source>
        <dbReference type="ARBA" id="ARBA00022723"/>
    </source>
</evidence>
<keyword evidence="14" id="KW-1185">Reference proteome</keyword>
<dbReference type="RefSeq" id="WP_125672107.1">
    <property type="nucleotide sequence ID" value="NZ_RCOS01000129.1"/>
</dbReference>
<dbReference type="GO" id="GO:0016020">
    <property type="term" value="C:membrane"/>
    <property type="evidence" value="ECO:0007669"/>
    <property type="project" value="UniProtKB-SubCell"/>
</dbReference>
<proteinExistence type="predicted"/>
<evidence type="ECO:0000313" key="14">
    <source>
        <dbReference type="Proteomes" id="UP000277582"/>
    </source>
</evidence>
<feature type="transmembrane region" description="Helical" evidence="10">
    <location>
        <begin position="365"/>
        <end position="386"/>
    </location>
</feature>
<feature type="transmembrane region" description="Helical" evidence="10">
    <location>
        <begin position="437"/>
        <end position="459"/>
    </location>
</feature>
<dbReference type="PANTHER" id="PTHR19271:SF16">
    <property type="entry name" value="CYTOCHROME B"/>
    <property type="match status" value="1"/>
</dbReference>
<evidence type="ECO:0000256" key="10">
    <source>
        <dbReference type="SAM" id="Phobius"/>
    </source>
</evidence>
<feature type="transmembrane region" description="Helical" evidence="10">
    <location>
        <begin position="235"/>
        <end position="257"/>
    </location>
</feature>
<dbReference type="Gene3D" id="1.20.810.10">
    <property type="entry name" value="Cytochrome Bc1 Complex, Chain C"/>
    <property type="match status" value="1"/>
</dbReference>
<keyword evidence="3" id="KW-0349">Heme</keyword>
<evidence type="ECO:0000256" key="7">
    <source>
        <dbReference type="ARBA" id="ARBA00022989"/>
    </source>
</evidence>
<dbReference type="InterPro" id="IPR005797">
    <property type="entry name" value="Cyt_b/b6_N"/>
</dbReference>
<feature type="transmembrane region" description="Helical" evidence="10">
    <location>
        <begin position="123"/>
        <end position="143"/>
    </location>
</feature>
<keyword evidence="4 10" id="KW-0812">Transmembrane</keyword>
<dbReference type="Pfam" id="PF13631">
    <property type="entry name" value="Cytochrom_B_N_2"/>
    <property type="match status" value="1"/>
</dbReference>
<feature type="transmembrane region" description="Helical" evidence="10">
    <location>
        <begin position="38"/>
        <end position="64"/>
    </location>
</feature>
<dbReference type="InterPro" id="IPR005798">
    <property type="entry name" value="Cyt_b/b6_C"/>
</dbReference>
<evidence type="ECO:0000259" key="11">
    <source>
        <dbReference type="PROSITE" id="PS51002"/>
    </source>
</evidence>
<dbReference type="EMBL" id="RCOS01000129">
    <property type="protein sequence ID" value="RSN73118.1"/>
    <property type="molecule type" value="Genomic_DNA"/>
</dbReference>
<feature type="transmembrane region" description="Helical" evidence="10">
    <location>
        <begin position="331"/>
        <end position="353"/>
    </location>
</feature>
<evidence type="ECO:0000256" key="6">
    <source>
        <dbReference type="ARBA" id="ARBA00022982"/>
    </source>
</evidence>
<feature type="transmembrane region" description="Helical" evidence="10">
    <location>
        <begin position="411"/>
        <end position="431"/>
    </location>
</feature>
<name>A0A3R9QCE9_9CREN</name>
<feature type="domain" description="Cytochrome b/b6 N-terminal region profile" evidence="11">
    <location>
        <begin position="12"/>
        <end position="220"/>
    </location>
</feature>
<keyword evidence="7 10" id="KW-1133">Transmembrane helix</keyword>
<organism evidence="13 14">
    <name type="scientific">Candidatus Methanodesulfokora washburnensis</name>
    <dbReference type="NCBI Taxonomy" id="2478471"/>
    <lineage>
        <taxon>Archaea</taxon>
        <taxon>Thermoproteota</taxon>
        <taxon>Candidatus Korarchaeia</taxon>
        <taxon>Candidatus Korarchaeia incertae sedis</taxon>
        <taxon>Candidatus Methanodesulfokora</taxon>
    </lineage>
</organism>
<evidence type="ECO:0000256" key="2">
    <source>
        <dbReference type="ARBA" id="ARBA00022448"/>
    </source>
</evidence>
<dbReference type="InterPro" id="IPR027387">
    <property type="entry name" value="Cytb/b6-like_sf"/>
</dbReference>
<dbReference type="PROSITE" id="PS51003">
    <property type="entry name" value="CYTB_CTER"/>
    <property type="match status" value="1"/>
</dbReference>
<keyword evidence="9 10" id="KW-0472">Membrane</keyword>
<dbReference type="AlphaFoldDB" id="A0A3R9QCE9"/>
<keyword evidence="2" id="KW-0813">Transport</keyword>
<dbReference type="Proteomes" id="UP000277582">
    <property type="component" value="Unassembled WGS sequence"/>
</dbReference>
<comment type="subcellular location">
    <subcellularLocation>
        <location evidence="1">Membrane</location>
        <topology evidence="1">Multi-pass membrane protein</topology>
    </subcellularLocation>
</comment>
<protein>
    <submittedName>
        <fullName evidence="13">Cytochrome bc complex cytochrome b subunit</fullName>
    </submittedName>
</protein>
<dbReference type="Pfam" id="PF00032">
    <property type="entry name" value="Cytochrom_B_C"/>
    <property type="match status" value="1"/>
</dbReference>
<evidence type="ECO:0000256" key="1">
    <source>
        <dbReference type="ARBA" id="ARBA00004141"/>
    </source>
</evidence>
<gene>
    <name evidence="13" type="ORF">D6D85_11535</name>
</gene>
<feature type="transmembrane region" description="Helical" evidence="10">
    <location>
        <begin position="298"/>
        <end position="319"/>
    </location>
</feature>
<sequence>MASEEKGTIYRIVDWIDSRFGFSRTILRPAPRYSLSPTYWLGAIAFVVFLLQGVTGILMMQYYVPSPDKAYESTMQIVSSVSYGLFIETVHLYGAYAMILLAFLHLVRGYFVGVYKRPRELMWIVGMVMGLAALAMGFTGYLLPWTVISKSAVDVSIGLINNLPDPIRGMIVYIIAGTGSDEELLLRFFSFHVVVLPVIIILCFAIKLHMFEVHGASEPLSEEADKREVKWFPDVLVYLLMLSFVFLSVLFAISAIFPVEFPPKFSPEVAAQYAPQPEWYFLWMYQILKIPIFEGKTGVQAALALFMLIALVVTFLPFIDRSEKRNPMERPFATTIGVIAVVEIVILTIWGALTPGKGVSLVDAIIVLGLPILIVGLISRAVYLRYQHVKALKMPKKFAWEFVEASTSSNLLLFFAMSFFIAVGSCSISMITMSTNLFSAIMNTISLITSIIMSVWILYSAEPRNVLRR</sequence>
<evidence type="ECO:0000256" key="8">
    <source>
        <dbReference type="ARBA" id="ARBA00023004"/>
    </source>
</evidence>
<evidence type="ECO:0000256" key="9">
    <source>
        <dbReference type="ARBA" id="ARBA00023136"/>
    </source>
</evidence>
<feature type="domain" description="Cytochrome b/b6 C-terminal region profile" evidence="12">
    <location>
        <begin position="277"/>
        <end position="391"/>
    </location>
</feature>
<feature type="transmembrane region" description="Helical" evidence="10">
    <location>
        <begin position="188"/>
        <end position="206"/>
    </location>
</feature>
<dbReference type="GO" id="GO:0016491">
    <property type="term" value="F:oxidoreductase activity"/>
    <property type="evidence" value="ECO:0007669"/>
    <property type="project" value="InterPro"/>
</dbReference>
<keyword evidence="6" id="KW-0249">Electron transport</keyword>
<dbReference type="InterPro" id="IPR016174">
    <property type="entry name" value="Di-haem_cyt_TM"/>
</dbReference>
<evidence type="ECO:0000313" key="13">
    <source>
        <dbReference type="EMBL" id="RSN73118.1"/>
    </source>
</evidence>
<comment type="caution">
    <text evidence="13">The sequence shown here is derived from an EMBL/GenBank/DDBJ whole genome shotgun (WGS) entry which is preliminary data.</text>
</comment>
<dbReference type="PROSITE" id="PS51002">
    <property type="entry name" value="CYTB_NTER"/>
    <property type="match status" value="1"/>
</dbReference>
<dbReference type="OrthoDB" id="55795at2157"/>
<dbReference type="GO" id="GO:0022904">
    <property type="term" value="P:respiratory electron transport chain"/>
    <property type="evidence" value="ECO:0007669"/>
    <property type="project" value="InterPro"/>
</dbReference>
<dbReference type="GO" id="GO:0046872">
    <property type="term" value="F:metal ion binding"/>
    <property type="evidence" value="ECO:0007669"/>
    <property type="project" value="UniProtKB-KW"/>
</dbReference>
<feature type="transmembrane region" description="Helical" evidence="10">
    <location>
        <begin position="90"/>
        <end position="111"/>
    </location>
</feature>
<reference evidence="13 14" key="1">
    <citation type="submission" date="2018-10" db="EMBL/GenBank/DDBJ databases">
        <title>Co-occurring genomic capacity for anaerobic methane metabolism and dissimilatory sulfite reduction discovered in the Korarchaeota.</title>
        <authorList>
            <person name="Mckay L.J."/>
            <person name="Dlakic M."/>
            <person name="Fields M.W."/>
            <person name="Delmont T.O."/>
            <person name="Eren A.M."/>
            <person name="Jay Z.J."/>
            <person name="Klingelsmith K.B."/>
            <person name="Rusch D.B."/>
            <person name="Inskeep W.P."/>
        </authorList>
    </citation>
    <scope>NUCLEOTIDE SEQUENCE [LARGE SCALE GENOMIC DNA]</scope>
    <source>
        <strain evidence="13 14">MDKW</strain>
    </source>
</reference>
<keyword evidence="8" id="KW-0408">Iron</keyword>
<keyword evidence="5" id="KW-0479">Metal-binding</keyword>